<dbReference type="EMBL" id="ASPP01038656">
    <property type="protein sequence ID" value="ETO01310.1"/>
    <property type="molecule type" value="Genomic_DNA"/>
</dbReference>
<evidence type="ECO:0000256" key="1">
    <source>
        <dbReference type="SAM" id="MobiDB-lite"/>
    </source>
</evidence>
<name>X6LKR3_RETFI</name>
<feature type="region of interest" description="Disordered" evidence="1">
    <location>
        <begin position="96"/>
        <end position="142"/>
    </location>
</feature>
<organism evidence="2 3">
    <name type="scientific">Reticulomyxa filosa</name>
    <dbReference type="NCBI Taxonomy" id="46433"/>
    <lineage>
        <taxon>Eukaryota</taxon>
        <taxon>Sar</taxon>
        <taxon>Rhizaria</taxon>
        <taxon>Retaria</taxon>
        <taxon>Foraminifera</taxon>
        <taxon>Monothalamids</taxon>
        <taxon>Reticulomyxidae</taxon>
        <taxon>Reticulomyxa</taxon>
    </lineage>
</organism>
<reference evidence="2 3" key="1">
    <citation type="journal article" date="2013" name="Curr. Biol.">
        <title>The Genome of the Foraminiferan Reticulomyxa filosa.</title>
        <authorList>
            <person name="Glockner G."/>
            <person name="Hulsmann N."/>
            <person name="Schleicher M."/>
            <person name="Noegel A.A."/>
            <person name="Eichinger L."/>
            <person name="Gallinger C."/>
            <person name="Pawlowski J."/>
            <person name="Sierra R."/>
            <person name="Euteneuer U."/>
            <person name="Pillet L."/>
            <person name="Moustafa A."/>
            <person name="Platzer M."/>
            <person name="Groth M."/>
            <person name="Szafranski K."/>
            <person name="Schliwa M."/>
        </authorList>
    </citation>
    <scope>NUCLEOTIDE SEQUENCE [LARGE SCALE GENOMIC DNA]</scope>
</reference>
<feature type="non-terminal residue" evidence="2">
    <location>
        <position position="142"/>
    </location>
</feature>
<feature type="non-terminal residue" evidence="2">
    <location>
        <position position="1"/>
    </location>
</feature>
<evidence type="ECO:0000313" key="3">
    <source>
        <dbReference type="Proteomes" id="UP000023152"/>
    </source>
</evidence>
<sequence>RCLLITKEDKFMTWCPKNSNAPNFHHEMEKEDWSQHFEDLKQFVGISANDEWLSESDQDKKIQSDSDTCFLRLKVISDNIGENGENEERMYMNARTKEGEWEEEQTGTRDQSGNKFNADKMIGGEEEEGKTTVPMMECKQKK</sequence>
<dbReference type="Proteomes" id="UP000023152">
    <property type="component" value="Unassembled WGS sequence"/>
</dbReference>
<evidence type="ECO:0000313" key="2">
    <source>
        <dbReference type="EMBL" id="ETO01310.1"/>
    </source>
</evidence>
<accession>X6LKR3</accession>
<comment type="caution">
    <text evidence="2">The sequence shown here is derived from an EMBL/GenBank/DDBJ whole genome shotgun (WGS) entry which is preliminary data.</text>
</comment>
<keyword evidence="3" id="KW-1185">Reference proteome</keyword>
<dbReference type="AlphaFoldDB" id="X6LKR3"/>
<gene>
    <name evidence="2" type="ORF">RFI_36130</name>
</gene>
<proteinExistence type="predicted"/>
<protein>
    <submittedName>
        <fullName evidence="2">Uncharacterized protein</fullName>
    </submittedName>
</protein>